<comment type="similarity">
    <text evidence="7">Belongs to the UPF0761 family.</text>
</comment>
<dbReference type="PIRSF" id="PIRSF035875">
    <property type="entry name" value="RNase_BN"/>
    <property type="match status" value="1"/>
</dbReference>
<feature type="transmembrane region" description="Helical" evidence="7">
    <location>
        <begin position="205"/>
        <end position="222"/>
    </location>
</feature>
<dbReference type="NCBIfam" id="TIGR00765">
    <property type="entry name" value="yihY_not_rbn"/>
    <property type="match status" value="1"/>
</dbReference>
<feature type="transmembrane region" description="Helical" evidence="7">
    <location>
        <begin position="121"/>
        <end position="140"/>
    </location>
</feature>
<evidence type="ECO:0000256" key="1">
    <source>
        <dbReference type="ARBA" id="ARBA00004651"/>
    </source>
</evidence>
<accession>A0A0U2WYP1</accession>
<dbReference type="EMBL" id="CP011034">
    <property type="protein sequence ID" value="ALS31570.1"/>
    <property type="molecule type" value="Genomic_DNA"/>
</dbReference>
<sequence length="317" mass="35099">MVLIVIMVKIILAQVNVMNDKLSYYKQQVGSFLRQQPGWWMQYINRCIDDQITVNAGYLAYVTLLSLVPLIAVGVAIFSAFPGFESTRLAIESFLFTNFVPTSSDVIKEHISSFAGNANQMTAVGIGFLAAIALLLIRNVDATLNRIWRIKKKRPMMISFAVYWMVLSLGPVFLGGSIAVTSYIVSLVSFADQGIPGFSGFLLKLLPYGISMVGFIMLYTLVPNTRVSFKAAIPGALFAAMLFELTKKGFALYISHFPSYEVIYGAVATIPILFVWIYLSWIVVLLGAELTACISPENIEDTPEIELDEQPNTKDTL</sequence>
<dbReference type="KEGG" id="ptn:PTRA_a0188"/>
<keyword evidence="4 7" id="KW-0812">Transmembrane</keyword>
<organism evidence="8">
    <name type="scientific">Pseudoalteromonas translucida KMM 520</name>
    <dbReference type="NCBI Taxonomy" id="1315283"/>
    <lineage>
        <taxon>Bacteria</taxon>
        <taxon>Pseudomonadati</taxon>
        <taxon>Pseudomonadota</taxon>
        <taxon>Gammaproteobacteria</taxon>
        <taxon>Alteromonadales</taxon>
        <taxon>Pseudoalteromonadaceae</taxon>
        <taxon>Pseudoalteromonas</taxon>
    </lineage>
</organism>
<reference evidence="8 9" key="1">
    <citation type="submission" date="2015-03" db="EMBL/GenBank/DDBJ databases">
        <authorList>
            <person name="Murphy D."/>
        </authorList>
    </citation>
    <scope>NUCLEOTIDE SEQUENCE [LARGE SCALE GENOMIC DNA]</scope>
    <source>
        <strain evidence="8 9">KMM 520</strain>
    </source>
</reference>
<name>A0A0U2WYP1_9GAMM</name>
<dbReference type="NCBIfam" id="NF002457">
    <property type="entry name" value="PRK01637.1"/>
    <property type="match status" value="1"/>
</dbReference>
<feature type="transmembrane region" description="Helical" evidence="7">
    <location>
        <begin position="227"/>
        <end position="243"/>
    </location>
</feature>
<proteinExistence type="inferred from homology"/>
<evidence type="ECO:0000256" key="4">
    <source>
        <dbReference type="ARBA" id="ARBA00022692"/>
    </source>
</evidence>
<comment type="subcellular location">
    <subcellularLocation>
        <location evidence="1 7">Cell membrane</location>
        <topology evidence="1 7">Multi-pass membrane protein</topology>
    </subcellularLocation>
</comment>
<dbReference type="PANTHER" id="PTHR30213">
    <property type="entry name" value="INNER MEMBRANE PROTEIN YHJD"/>
    <property type="match status" value="1"/>
</dbReference>
<evidence type="ECO:0000256" key="3">
    <source>
        <dbReference type="ARBA" id="ARBA00022519"/>
    </source>
</evidence>
<feature type="transmembrane region" description="Helical" evidence="7">
    <location>
        <begin position="58"/>
        <end position="81"/>
    </location>
</feature>
<protein>
    <recommendedName>
        <fullName evidence="7">UPF0761 membrane protein PTRA_a0188</fullName>
    </recommendedName>
</protein>
<feature type="transmembrane region" description="Helical" evidence="7">
    <location>
        <begin position="263"/>
        <end position="286"/>
    </location>
</feature>
<gene>
    <name evidence="8" type="ORF">PTRA_a0188</name>
</gene>
<dbReference type="InterPro" id="IPR017039">
    <property type="entry name" value="Virul_fac_BrkB"/>
</dbReference>
<dbReference type="InterPro" id="IPR023679">
    <property type="entry name" value="UPF0761_bac"/>
</dbReference>
<evidence type="ECO:0000256" key="6">
    <source>
        <dbReference type="ARBA" id="ARBA00023136"/>
    </source>
</evidence>
<feature type="transmembrane region" description="Helical" evidence="7">
    <location>
        <begin position="161"/>
        <end position="185"/>
    </location>
</feature>
<keyword evidence="3" id="KW-0997">Cell inner membrane</keyword>
<dbReference type="Pfam" id="PF03631">
    <property type="entry name" value="Virul_fac_BrkB"/>
    <property type="match status" value="1"/>
</dbReference>
<dbReference type="PATRIC" id="fig|1315283.4.peg.163"/>
<evidence type="ECO:0000256" key="5">
    <source>
        <dbReference type="ARBA" id="ARBA00022989"/>
    </source>
</evidence>
<evidence type="ECO:0000256" key="2">
    <source>
        <dbReference type="ARBA" id="ARBA00022475"/>
    </source>
</evidence>
<keyword evidence="5 7" id="KW-1133">Transmembrane helix</keyword>
<dbReference type="GO" id="GO:0005886">
    <property type="term" value="C:plasma membrane"/>
    <property type="evidence" value="ECO:0007669"/>
    <property type="project" value="UniProtKB-SubCell"/>
</dbReference>
<evidence type="ECO:0000313" key="8">
    <source>
        <dbReference type="EMBL" id="ALS31570.1"/>
    </source>
</evidence>
<evidence type="ECO:0000313" key="9">
    <source>
        <dbReference type="Proteomes" id="UP000065261"/>
    </source>
</evidence>
<keyword evidence="6 7" id="KW-0472">Membrane</keyword>
<dbReference type="HAMAP" id="MF_00672">
    <property type="entry name" value="UPF0761"/>
    <property type="match status" value="1"/>
</dbReference>
<dbReference type="AlphaFoldDB" id="A0A0U2WYP1"/>
<dbReference type="Proteomes" id="UP000065261">
    <property type="component" value="Chromosome I"/>
</dbReference>
<evidence type="ECO:0000256" key="7">
    <source>
        <dbReference type="HAMAP-Rule" id="MF_00672"/>
    </source>
</evidence>
<dbReference type="PANTHER" id="PTHR30213:SF0">
    <property type="entry name" value="UPF0761 MEMBRANE PROTEIN YIHY"/>
    <property type="match status" value="1"/>
</dbReference>
<keyword evidence="2 7" id="KW-1003">Cell membrane</keyword>